<name>A0A8J7CHN5_9CYAN</name>
<accession>A0A8J7CHN5</accession>
<gene>
    <name evidence="2" type="ORF">ICL16_38805</name>
</gene>
<reference evidence="2" key="1">
    <citation type="submission" date="2020-09" db="EMBL/GenBank/DDBJ databases">
        <title>Iningainema tapete sp. nov. (Scytonemataceae, Cyanobacteria) from greenhouses in central Florida (USA) produces two types of nodularin with biosynthetic potential for microcystin-LR and anabaenopeptins.</title>
        <authorList>
            <person name="Berthold D.E."/>
            <person name="Lefler F.W."/>
            <person name="Huang I.-S."/>
            <person name="Abdulla H."/>
            <person name="Zimba P.V."/>
            <person name="Laughinghouse H.D. IV."/>
        </authorList>
    </citation>
    <scope>NUCLEOTIDE SEQUENCE</scope>
    <source>
        <strain evidence="2">BLCCT55</strain>
    </source>
</reference>
<dbReference type="AlphaFoldDB" id="A0A8J7CHN5"/>
<proteinExistence type="predicted"/>
<evidence type="ECO:0000313" key="3">
    <source>
        <dbReference type="Proteomes" id="UP000629098"/>
    </source>
</evidence>
<organism evidence="2 3">
    <name type="scientific">Iningainema tapete BLCC-T55</name>
    <dbReference type="NCBI Taxonomy" id="2748662"/>
    <lineage>
        <taxon>Bacteria</taxon>
        <taxon>Bacillati</taxon>
        <taxon>Cyanobacteriota</taxon>
        <taxon>Cyanophyceae</taxon>
        <taxon>Nostocales</taxon>
        <taxon>Scytonemataceae</taxon>
        <taxon>Iningainema tapete</taxon>
    </lineage>
</organism>
<dbReference type="Pfam" id="PF07235">
    <property type="entry name" value="DUF1427"/>
    <property type="match status" value="1"/>
</dbReference>
<protein>
    <submittedName>
        <fullName evidence="2">DUF1427 family protein</fullName>
    </submittedName>
</protein>
<feature type="transmembrane region" description="Helical" evidence="1">
    <location>
        <begin position="5"/>
        <end position="21"/>
    </location>
</feature>
<keyword evidence="1" id="KW-1133">Transmembrane helix</keyword>
<keyword evidence="3" id="KW-1185">Reference proteome</keyword>
<evidence type="ECO:0000313" key="2">
    <source>
        <dbReference type="EMBL" id="MBD2777840.1"/>
    </source>
</evidence>
<evidence type="ECO:0000256" key="1">
    <source>
        <dbReference type="SAM" id="Phobius"/>
    </source>
</evidence>
<dbReference type="InterPro" id="IPR009872">
    <property type="entry name" value="DUF1427"/>
</dbReference>
<sequence>MKEFIISLVAGWIVGVLFGWLKLPLPAPRLMGFVGALGILFGGRSIEQLKHILTH</sequence>
<comment type="caution">
    <text evidence="2">The sequence shown here is derived from an EMBL/GenBank/DDBJ whole genome shotgun (WGS) entry which is preliminary data.</text>
</comment>
<dbReference type="Proteomes" id="UP000629098">
    <property type="component" value="Unassembled WGS sequence"/>
</dbReference>
<dbReference type="InterPro" id="IPR020017">
    <property type="entry name" value="XapX_domain"/>
</dbReference>
<dbReference type="NCBIfam" id="TIGR03510">
    <property type="entry name" value="XapX"/>
    <property type="match status" value="1"/>
</dbReference>
<keyword evidence="1" id="KW-0812">Transmembrane</keyword>
<dbReference type="RefSeq" id="WP_190836896.1">
    <property type="nucleotide sequence ID" value="NZ_CAWPPI010000118.1"/>
</dbReference>
<dbReference type="EMBL" id="JACXAE010000118">
    <property type="protein sequence ID" value="MBD2777840.1"/>
    <property type="molecule type" value="Genomic_DNA"/>
</dbReference>
<keyword evidence="1" id="KW-0472">Membrane</keyword>